<comment type="caution">
    <text evidence="1">The sequence shown here is derived from an EMBL/GenBank/DDBJ whole genome shotgun (WGS) entry which is preliminary data.</text>
</comment>
<dbReference type="Proteomes" id="UP001152523">
    <property type="component" value="Unassembled WGS sequence"/>
</dbReference>
<reference evidence="1" key="1">
    <citation type="submission" date="2022-07" db="EMBL/GenBank/DDBJ databases">
        <authorList>
            <person name="Macas J."/>
            <person name="Novak P."/>
            <person name="Neumann P."/>
        </authorList>
    </citation>
    <scope>NUCLEOTIDE SEQUENCE</scope>
</reference>
<evidence type="ECO:0000313" key="1">
    <source>
        <dbReference type="EMBL" id="CAH9140786.1"/>
    </source>
</evidence>
<keyword evidence="2" id="KW-1185">Reference proteome</keyword>
<organism evidence="1 2">
    <name type="scientific">Cuscuta epithymum</name>
    <dbReference type="NCBI Taxonomy" id="186058"/>
    <lineage>
        <taxon>Eukaryota</taxon>
        <taxon>Viridiplantae</taxon>
        <taxon>Streptophyta</taxon>
        <taxon>Embryophyta</taxon>
        <taxon>Tracheophyta</taxon>
        <taxon>Spermatophyta</taxon>
        <taxon>Magnoliopsida</taxon>
        <taxon>eudicotyledons</taxon>
        <taxon>Gunneridae</taxon>
        <taxon>Pentapetalae</taxon>
        <taxon>asterids</taxon>
        <taxon>lamiids</taxon>
        <taxon>Solanales</taxon>
        <taxon>Convolvulaceae</taxon>
        <taxon>Cuscuteae</taxon>
        <taxon>Cuscuta</taxon>
        <taxon>Cuscuta subgen. Cuscuta</taxon>
    </lineage>
</organism>
<gene>
    <name evidence="1" type="ORF">CEPIT_LOCUS38625</name>
</gene>
<proteinExistence type="predicted"/>
<evidence type="ECO:0000313" key="2">
    <source>
        <dbReference type="Proteomes" id="UP001152523"/>
    </source>
</evidence>
<dbReference type="AlphaFoldDB" id="A0AAV0FYQ3"/>
<accession>A0AAV0FYQ3</accession>
<name>A0AAV0FYQ3_9ASTE</name>
<protein>
    <submittedName>
        <fullName evidence="1">Uncharacterized protein</fullName>
    </submittedName>
</protein>
<sequence length="109" mass="12700">MERLQNLLAFDNALLPLESYDNGCDDDGDADKRDQNIVRARLGESDHKSHGEGHGKLAMKMKAIKEVGIEKIKWLKCFCDRRYYYNLVEEKFANARRNKFSIWYKDGAI</sequence>
<dbReference type="EMBL" id="CAMAPF010001027">
    <property type="protein sequence ID" value="CAH9140786.1"/>
    <property type="molecule type" value="Genomic_DNA"/>
</dbReference>